<proteinExistence type="predicted"/>
<keyword evidence="2" id="KW-1185">Reference proteome</keyword>
<dbReference type="EMBL" id="CP098023">
    <property type="protein sequence ID" value="WKD51576.1"/>
    <property type="molecule type" value="Genomic_DNA"/>
</dbReference>
<protein>
    <submittedName>
        <fullName evidence="1">DUF1702 family protein</fullName>
    </submittedName>
</protein>
<evidence type="ECO:0000313" key="1">
    <source>
        <dbReference type="EMBL" id="WKD51576.1"/>
    </source>
</evidence>
<sequence>MFISAGIFIKVIFGQPLSEADFKRRGFNLNSRSRDRLELIAKTVLRAYNTALEEGYSSRLVQSLRATKPELNGFYSEGLAMGLFLRDAISFFRRNEFFDFIQNEGAPHSYMACVGAGLAVGAVGFPYKRFMDRLSPLYGSLVINGIGFYHTYFKSQASVFEQYLPKSFVSKISANPASGNHCLAQYYAGAGRALWFISGADPHSIEQCLLHYPESARADLWCGIGLACAYAGGIDQAGITSLAAIAEKEHYQTALQVGSALACHTRIRAGNAVEHNDLAANCLSNLSANQLHTIAMKAMEGLQNIAEIEEKSSWNIWLERMATALSGERDDCASQDKQVKKIAIVE</sequence>
<evidence type="ECO:0000313" key="2">
    <source>
        <dbReference type="Proteomes" id="UP001321520"/>
    </source>
</evidence>
<name>A0ABY9EJS2_9GAMM</name>
<reference evidence="1 2" key="1">
    <citation type="submission" date="2022-05" db="EMBL/GenBank/DDBJ databases">
        <title>Microbulbifer sp. nov., isolated from sponge.</title>
        <authorList>
            <person name="Gao L."/>
        </authorList>
    </citation>
    <scope>NUCLEOTIDE SEQUENCE [LARGE SCALE GENOMIC DNA]</scope>
    <source>
        <strain evidence="1 2">MI-G</strain>
    </source>
</reference>
<dbReference type="Proteomes" id="UP001321520">
    <property type="component" value="Chromosome"/>
</dbReference>
<dbReference type="InterPro" id="IPR012964">
    <property type="entry name" value="DUF1702"/>
</dbReference>
<accession>A0ABY9EJS2</accession>
<dbReference type="Pfam" id="PF08012">
    <property type="entry name" value="DUF1702"/>
    <property type="match status" value="1"/>
</dbReference>
<dbReference type="RefSeq" id="WP_301418979.1">
    <property type="nucleotide sequence ID" value="NZ_CP098023.1"/>
</dbReference>
<gene>
    <name evidence="1" type="ORF">M8T91_09190</name>
</gene>
<organism evidence="1 2">
    <name type="scientific">Microbulbifer spongiae</name>
    <dbReference type="NCBI Taxonomy" id="2944933"/>
    <lineage>
        <taxon>Bacteria</taxon>
        <taxon>Pseudomonadati</taxon>
        <taxon>Pseudomonadota</taxon>
        <taxon>Gammaproteobacteria</taxon>
        <taxon>Cellvibrionales</taxon>
        <taxon>Microbulbiferaceae</taxon>
        <taxon>Microbulbifer</taxon>
    </lineage>
</organism>